<evidence type="ECO:0000256" key="1">
    <source>
        <dbReference type="SAM" id="Phobius"/>
    </source>
</evidence>
<keyword evidence="1" id="KW-0812">Transmembrane</keyword>
<evidence type="ECO:0000259" key="2">
    <source>
        <dbReference type="PROSITE" id="PS50887"/>
    </source>
</evidence>
<dbReference type="PANTHER" id="PTHR45138">
    <property type="entry name" value="REGULATORY COMPONENTS OF SENSORY TRANSDUCTION SYSTEM"/>
    <property type="match status" value="1"/>
</dbReference>
<dbReference type="EMBL" id="CP096034">
    <property type="protein sequence ID" value="UPM56203.1"/>
    <property type="molecule type" value="Genomic_DNA"/>
</dbReference>
<dbReference type="PANTHER" id="PTHR45138:SF9">
    <property type="entry name" value="DIGUANYLATE CYCLASE DGCM-RELATED"/>
    <property type="match status" value="1"/>
</dbReference>
<evidence type="ECO:0000313" key="3">
    <source>
        <dbReference type="EMBL" id="UPM56203.1"/>
    </source>
</evidence>
<dbReference type="InterPro" id="IPR043128">
    <property type="entry name" value="Rev_trsase/Diguanyl_cyclase"/>
</dbReference>
<feature type="domain" description="GGDEF" evidence="2">
    <location>
        <begin position="32"/>
        <end position="137"/>
    </location>
</feature>
<keyword evidence="4" id="KW-1185">Reference proteome</keyword>
<dbReference type="InterPro" id="IPR029787">
    <property type="entry name" value="Nucleotide_cyclase"/>
</dbReference>
<dbReference type="SUPFAM" id="SSF55073">
    <property type="entry name" value="Nucleotide cyclase"/>
    <property type="match status" value="1"/>
</dbReference>
<dbReference type="RefSeq" id="WP_248269114.1">
    <property type="nucleotide sequence ID" value="NZ_CP096034.1"/>
</dbReference>
<gene>
    <name evidence="3" type="ORF">MY490_10370</name>
</gene>
<dbReference type="CDD" id="cd01949">
    <property type="entry name" value="GGDEF"/>
    <property type="match status" value="1"/>
</dbReference>
<evidence type="ECO:0000313" key="4">
    <source>
        <dbReference type="Proteomes" id="UP000830639"/>
    </source>
</evidence>
<proteinExistence type="predicted"/>
<protein>
    <submittedName>
        <fullName evidence="3">GGDEF domain-containing protein</fullName>
    </submittedName>
</protein>
<dbReference type="InterPro" id="IPR050469">
    <property type="entry name" value="Diguanylate_Cyclase"/>
</dbReference>
<dbReference type="PROSITE" id="PS50887">
    <property type="entry name" value="GGDEF"/>
    <property type="match status" value="1"/>
</dbReference>
<dbReference type="Pfam" id="PF00990">
    <property type="entry name" value="GGDEF"/>
    <property type="match status" value="1"/>
</dbReference>
<dbReference type="NCBIfam" id="TIGR00254">
    <property type="entry name" value="GGDEF"/>
    <property type="match status" value="1"/>
</dbReference>
<dbReference type="SMART" id="SM00267">
    <property type="entry name" value="GGDEF"/>
    <property type="match status" value="1"/>
</dbReference>
<accession>A0ABY4JQU6</accession>
<keyword evidence="1" id="KW-1133">Transmembrane helix</keyword>
<dbReference type="InterPro" id="IPR000160">
    <property type="entry name" value="GGDEF_dom"/>
</dbReference>
<feature type="transmembrane region" description="Helical" evidence="1">
    <location>
        <begin position="6"/>
        <end position="22"/>
    </location>
</feature>
<sequence>MFKDLFFNFSLFIFFLIGFNRIQHFLKQKFQKEYPIIVGDIVSFKIFNDTDGHLEGDKCLQAVANGISINLLRDNDFSARYGGEEFVGILSETSEREAVNIAEKIRNVIVDLKIPNEKSFVSPYVSVSIGLVKFSAK</sequence>
<organism evidence="3 4">
    <name type="scientific">Gottfriedia acidiceleris</name>
    <dbReference type="NCBI Taxonomy" id="371036"/>
    <lineage>
        <taxon>Bacteria</taxon>
        <taxon>Bacillati</taxon>
        <taxon>Bacillota</taxon>
        <taxon>Bacilli</taxon>
        <taxon>Bacillales</taxon>
        <taxon>Bacillaceae</taxon>
        <taxon>Gottfriedia</taxon>
    </lineage>
</organism>
<keyword evidence="1" id="KW-0472">Membrane</keyword>
<dbReference type="Gene3D" id="3.30.70.270">
    <property type="match status" value="1"/>
</dbReference>
<dbReference type="Proteomes" id="UP000830639">
    <property type="component" value="Chromosome"/>
</dbReference>
<name>A0ABY4JQU6_9BACI</name>
<reference evidence="3 4" key="1">
    <citation type="submission" date="2022-04" db="EMBL/GenBank/DDBJ databases">
        <title>Mechanism of arsenic methylation and mitigation arsenic toxicity by Bacillus sp. LH14 from an Arsenic-Contaminated Paddy Soil.</title>
        <authorList>
            <person name="Wang D."/>
        </authorList>
    </citation>
    <scope>NUCLEOTIDE SEQUENCE [LARGE SCALE GENOMIC DNA]</scope>
    <source>
        <strain evidence="3 4">LH14</strain>
    </source>
</reference>